<dbReference type="CDD" id="cd07346">
    <property type="entry name" value="ABC_6TM_exporters"/>
    <property type="match status" value="1"/>
</dbReference>
<name>A0A381TGY7_9ZZZZ</name>
<keyword evidence="4 9" id="KW-0812">Transmembrane</keyword>
<evidence type="ECO:0000256" key="7">
    <source>
        <dbReference type="ARBA" id="ARBA00022989"/>
    </source>
</evidence>
<dbReference type="GO" id="GO:0016887">
    <property type="term" value="F:ATP hydrolysis activity"/>
    <property type="evidence" value="ECO:0007669"/>
    <property type="project" value="InterPro"/>
</dbReference>
<feature type="transmembrane region" description="Helical" evidence="9">
    <location>
        <begin position="136"/>
        <end position="154"/>
    </location>
</feature>
<dbReference type="PROSITE" id="PS50893">
    <property type="entry name" value="ABC_TRANSPORTER_2"/>
    <property type="match status" value="1"/>
</dbReference>
<accession>A0A381TGY7</accession>
<evidence type="ECO:0000256" key="4">
    <source>
        <dbReference type="ARBA" id="ARBA00022692"/>
    </source>
</evidence>
<dbReference type="InterPro" id="IPR011527">
    <property type="entry name" value="ABC1_TM_dom"/>
</dbReference>
<dbReference type="PROSITE" id="PS50929">
    <property type="entry name" value="ABC_TM1F"/>
    <property type="match status" value="1"/>
</dbReference>
<protein>
    <recommendedName>
        <fullName evidence="13">ABC transporter</fullName>
    </recommendedName>
</protein>
<dbReference type="InterPro" id="IPR039421">
    <property type="entry name" value="Type_1_exporter"/>
</dbReference>
<dbReference type="EMBL" id="UINC01004572">
    <property type="protein sequence ID" value="SVA15320.1"/>
    <property type="molecule type" value="Genomic_DNA"/>
</dbReference>
<proteinExistence type="predicted"/>
<dbReference type="GO" id="GO:0015421">
    <property type="term" value="F:ABC-type oligopeptide transporter activity"/>
    <property type="evidence" value="ECO:0007669"/>
    <property type="project" value="TreeGrafter"/>
</dbReference>
<keyword evidence="2" id="KW-0813">Transport</keyword>
<keyword evidence="8 9" id="KW-0472">Membrane</keyword>
<dbReference type="AlphaFoldDB" id="A0A381TGY7"/>
<dbReference type="GO" id="GO:0005886">
    <property type="term" value="C:plasma membrane"/>
    <property type="evidence" value="ECO:0007669"/>
    <property type="project" value="UniProtKB-SubCell"/>
</dbReference>
<feature type="transmembrane region" description="Helical" evidence="9">
    <location>
        <begin position="60"/>
        <end position="80"/>
    </location>
</feature>
<dbReference type="Pfam" id="PF00005">
    <property type="entry name" value="ABC_tran"/>
    <property type="match status" value="1"/>
</dbReference>
<evidence type="ECO:0000256" key="6">
    <source>
        <dbReference type="ARBA" id="ARBA00022840"/>
    </source>
</evidence>
<dbReference type="SUPFAM" id="SSF90123">
    <property type="entry name" value="ABC transporter transmembrane region"/>
    <property type="match status" value="1"/>
</dbReference>
<evidence type="ECO:0000256" key="5">
    <source>
        <dbReference type="ARBA" id="ARBA00022741"/>
    </source>
</evidence>
<feature type="transmembrane region" description="Helical" evidence="9">
    <location>
        <begin position="242"/>
        <end position="263"/>
    </location>
</feature>
<feature type="transmembrane region" description="Helical" evidence="9">
    <location>
        <begin position="160"/>
        <end position="176"/>
    </location>
</feature>
<keyword evidence="6" id="KW-0067">ATP-binding</keyword>
<evidence type="ECO:0008006" key="13">
    <source>
        <dbReference type="Google" id="ProtNLM"/>
    </source>
</evidence>
<dbReference type="InterPro" id="IPR003439">
    <property type="entry name" value="ABC_transporter-like_ATP-bd"/>
</dbReference>
<reference evidence="12" key="1">
    <citation type="submission" date="2018-05" db="EMBL/GenBank/DDBJ databases">
        <authorList>
            <person name="Lanie J.A."/>
            <person name="Ng W.-L."/>
            <person name="Kazmierczak K.M."/>
            <person name="Andrzejewski T.M."/>
            <person name="Davidsen T.M."/>
            <person name="Wayne K.J."/>
            <person name="Tettelin H."/>
            <person name="Glass J.I."/>
            <person name="Rusch D."/>
            <person name="Podicherti R."/>
            <person name="Tsui H.-C.T."/>
            <person name="Winkler M.E."/>
        </authorList>
    </citation>
    <scope>NUCLEOTIDE SEQUENCE</scope>
</reference>
<sequence length="577" mass="63018">MLDPQFRRALTYVMPYWRRLILVLVLSLISTALSLVLPYLSKGLVDSALLGKDPVGLLRFVGLFIAITILSFGFNVVSGLRYTRVSADILFDMRLALYRHLQKLSPSFYARTRLGDIVSRINNDIGEIQRITAETALAWIGNVLFLGGAITMLIWLDAGLALLSAVLLPPSVWMLVRYRHRLEGRVTAVRERSADVGSFLIETLQGMKLVVTSNAQVREVKNFQQKNDAFVRALMSMQRLSYLFGGLPGLILSGSTAVVFVIGGQQVIEGTMTMGTLVAFMAYQVRVLPPIQALMGLYANLATVRVSLSRVHQLLDAQIDVAELSDAEVCPDARGAISLEDVTVTFDRGVAALDRVTLHVTAGEVLAVVGPSGGGKSTLADLLLRLIDPDTGCVCLDGRDVRSISFHDLRRHIALVDQEPFIFNASIAENIRYGRINASEAELKATTRASGIAEFIDRLPEQYDTEIGERGHMLSAGERQRIAIARAFLANPAVLVMDEPTAALDPVSAGKIAAGYEAVMKGRTTIIISHHFELVRRADRVVVIDGGRVVESGSPTELLARDSAFSTLFRSSAVKEE</sequence>
<dbReference type="PANTHER" id="PTHR43394:SF1">
    <property type="entry name" value="ATP-BINDING CASSETTE SUB-FAMILY B MEMBER 10, MITOCHONDRIAL"/>
    <property type="match status" value="1"/>
</dbReference>
<evidence type="ECO:0000256" key="8">
    <source>
        <dbReference type="ARBA" id="ARBA00023136"/>
    </source>
</evidence>
<dbReference type="Gene3D" id="1.20.1560.10">
    <property type="entry name" value="ABC transporter type 1, transmembrane domain"/>
    <property type="match status" value="1"/>
</dbReference>
<evidence type="ECO:0000256" key="1">
    <source>
        <dbReference type="ARBA" id="ARBA00004651"/>
    </source>
</evidence>
<dbReference type="InterPro" id="IPR017871">
    <property type="entry name" value="ABC_transporter-like_CS"/>
</dbReference>
<dbReference type="GO" id="GO:0005524">
    <property type="term" value="F:ATP binding"/>
    <property type="evidence" value="ECO:0007669"/>
    <property type="project" value="UniProtKB-KW"/>
</dbReference>
<evidence type="ECO:0000313" key="12">
    <source>
        <dbReference type="EMBL" id="SVA15320.1"/>
    </source>
</evidence>
<gene>
    <name evidence="12" type="ORF">METZ01_LOCUS68174</name>
</gene>
<dbReference type="InterPro" id="IPR003593">
    <property type="entry name" value="AAA+_ATPase"/>
</dbReference>
<feature type="domain" description="ABC transporter" evidence="10">
    <location>
        <begin position="337"/>
        <end position="571"/>
    </location>
</feature>
<dbReference type="SUPFAM" id="SSF52540">
    <property type="entry name" value="P-loop containing nucleoside triphosphate hydrolases"/>
    <property type="match status" value="1"/>
</dbReference>
<dbReference type="FunFam" id="3.40.50.300:FF:000221">
    <property type="entry name" value="Multidrug ABC transporter ATP-binding protein"/>
    <property type="match status" value="1"/>
</dbReference>
<dbReference type="SMART" id="SM00382">
    <property type="entry name" value="AAA"/>
    <property type="match status" value="1"/>
</dbReference>
<dbReference type="InterPro" id="IPR027417">
    <property type="entry name" value="P-loop_NTPase"/>
</dbReference>
<dbReference type="InterPro" id="IPR036640">
    <property type="entry name" value="ABC1_TM_sf"/>
</dbReference>
<dbReference type="Pfam" id="PF00664">
    <property type="entry name" value="ABC_membrane"/>
    <property type="match status" value="1"/>
</dbReference>
<feature type="transmembrane region" description="Helical" evidence="9">
    <location>
        <begin position="20"/>
        <end position="40"/>
    </location>
</feature>
<comment type="subcellular location">
    <subcellularLocation>
        <location evidence="1">Cell membrane</location>
        <topology evidence="1">Multi-pass membrane protein</topology>
    </subcellularLocation>
</comment>
<evidence type="ECO:0000259" key="10">
    <source>
        <dbReference type="PROSITE" id="PS50893"/>
    </source>
</evidence>
<keyword evidence="5" id="KW-0547">Nucleotide-binding</keyword>
<dbReference type="Gene3D" id="3.40.50.300">
    <property type="entry name" value="P-loop containing nucleotide triphosphate hydrolases"/>
    <property type="match status" value="1"/>
</dbReference>
<evidence type="ECO:0000259" key="11">
    <source>
        <dbReference type="PROSITE" id="PS50929"/>
    </source>
</evidence>
<evidence type="ECO:0000256" key="9">
    <source>
        <dbReference type="SAM" id="Phobius"/>
    </source>
</evidence>
<keyword evidence="3" id="KW-1003">Cell membrane</keyword>
<evidence type="ECO:0000256" key="3">
    <source>
        <dbReference type="ARBA" id="ARBA00022475"/>
    </source>
</evidence>
<evidence type="ECO:0000256" key="2">
    <source>
        <dbReference type="ARBA" id="ARBA00022448"/>
    </source>
</evidence>
<keyword evidence="7 9" id="KW-1133">Transmembrane helix</keyword>
<dbReference type="PANTHER" id="PTHR43394">
    <property type="entry name" value="ATP-DEPENDENT PERMEASE MDL1, MITOCHONDRIAL"/>
    <property type="match status" value="1"/>
</dbReference>
<feature type="domain" description="ABC transmembrane type-1" evidence="11">
    <location>
        <begin position="21"/>
        <end position="303"/>
    </location>
</feature>
<dbReference type="PROSITE" id="PS00211">
    <property type="entry name" value="ABC_TRANSPORTER_1"/>
    <property type="match status" value="1"/>
</dbReference>
<organism evidence="12">
    <name type="scientific">marine metagenome</name>
    <dbReference type="NCBI Taxonomy" id="408172"/>
    <lineage>
        <taxon>unclassified sequences</taxon>
        <taxon>metagenomes</taxon>
        <taxon>ecological metagenomes</taxon>
    </lineage>
</organism>